<accession>A0AAV4DEY1</accession>
<protein>
    <submittedName>
        <fullName evidence="2">Uncharacterized protein</fullName>
    </submittedName>
</protein>
<organism evidence="2 3">
    <name type="scientific">Plakobranchus ocellatus</name>
    <dbReference type="NCBI Taxonomy" id="259542"/>
    <lineage>
        <taxon>Eukaryota</taxon>
        <taxon>Metazoa</taxon>
        <taxon>Spiralia</taxon>
        <taxon>Lophotrochozoa</taxon>
        <taxon>Mollusca</taxon>
        <taxon>Gastropoda</taxon>
        <taxon>Heterobranchia</taxon>
        <taxon>Euthyneura</taxon>
        <taxon>Panpulmonata</taxon>
        <taxon>Sacoglossa</taxon>
        <taxon>Placobranchoidea</taxon>
        <taxon>Plakobranchidae</taxon>
        <taxon>Plakobranchus</taxon>
    </lineage>
</organism>
<dbReference type="EMBL" id="BLXT01007821">
    <property type="protein sequence ID" value="GFO42741.1"/>
    <property type="molecule type" value="Genomic_DNA"/>
</dbReference>
<evidence type="ECO:0000313" key="2">
    <source>
        <dbReference type="EMBL" id="GFO42741.1"/>
    </source>
</evidence>
<dbReference type="AlphaFoldDB" id="A0AAV4DEY1"/>
<gene>
    <name evidence="2" type="ORF">PoB_006924600</name>
</gene>
<name>A0AAV4DEY1_9GAST</name>
<comment type="caution">
    <text evidence="2">The sequence shown here is derived from an EMBL/GenBank/DDBJ whole genome shotgun (WGS) entry which is preliminary data.</text>
</comment>
<sequence length="78" mass="8727">MAFKSSSGQRIINGLELKPTKENPRSSQGVIASRWSPKPVKDEGPKDGRLAVRHSKSFCYTYNYCAVDIVIGHDRFSI</sequence>
<dbReference type="Proteomes" id="UP000735302">
    <property type="component" value="Unassembled WGS sequence"/>
</dbReference>
<evidence type="ECO:0000313" key="3">
    <source>
        <dbReference type="Proteomes" id="UP000735302"/>
    </source>
</evidence>
<feature type="region of interest" description="Disordered" evidence="1">
    <location>
        <begin position="1"/>
        <end position="47"/>
    </location>
</feature>
<reference evidence="2 3" key="1">
    <citation type="journal article" date="2021" name="Elife">
        <title>Chloroplast acquisition without the gene transfer in kleptoplastic sea slugs, Plakobranchus ocellatus.</title>
        <authorList>
            <person name="Maeda T."/>
            <person name="Takahashi S."/>
            <person name="Yoshida T."/>
            <person name="Shimamura S."/>
            <person name="Takaki Y."/>
            <person name="Nagai Y."/>
            <person name="Toyoda A."/>
            <person name="Suzuki Y."/>
            <person name="Arimoto A."/>
            <person name="Ishii H."/>
            <person name="Satoh N."/>
            <person name="Nishiyama T."/>
            <person name="Hasebe M."/>
            <person name="Maruyama T."/>
            <person name="Minagawa J."/>
            <person name="Obokata J."/>
            <person name="Shigenobu S."/>
        </authorList>
    </citation>
    <scope>NUCLEOTIDE SEQUENCE [LARGE SCALE GENOMIC DNA]</scope>
</reference>
<evidence type="ECO:0000256" key="1">
    <source>
        <dbReference type="SAM" id="MobiDB-lite"/>
    </source>
</evidence>
<proteinExistence type="predicted"/>
<keyword evidence="3" id="KW-1185">Reference proteome</keyword>
<feature type="compositionally biased region" description="Polar residues" evidence="1">
    <location>
        <begin position="1"/>
        <end position="10"/>
    </location>
</feature>